<dbReference type="RefSeq" id="WP_189477815.1">
    <property type="nucleotide sequence ID" value="NZ_BMYM01000002.1"/>
</dbReference>
<keyword evidence="6 12" id="KW-0997">Cell inner membrane</keyword>
<dbReference type="PIRSF" id="PIRSF003097">
    <property type="entry name" value="FtsX"/>
    <property type="match status" value="1"/>
</dbReference>
<dbReference type="PANTHER" id="PTHR47755">
    <property type="entry name" value="CELL DIVISION PROTEIN FTSX"/>
    <property type="match status" value="1"/>
</dbReference>
<keyword evidence="10 12" id="KW-0472">Membrane</keyword>
<gene>
    <name evidence="16" type="primary">ftsX</name>
    <name evidence="16" type="ORF">GCM10007053_21600</name>
</gene>
<evidence type="ECO:0000259" key="14">
    <source>
        <dbReference type="Pfam" id="PF02687"/>
    </source>
</evidence>
<feature type="domain" description="FtsX extracellular" evidence="15">
    <location>
        <begin position="85"/>
        <end position="174"/>
    </location>
</feature>
<keyword evidence="11 12" id="KW-0131">Cell cycle</keyword>
<dbReference type="InterPro" id="IPR004513">
    <property type="entry name" value="FtsX"/>
</dbReference>
<dbReference type="InterPro" id="IPR003838">
    <property type="entry name" value="ABC3_permease_C"/>
</dbReference>
<reference evidence="16" key="1">
    <citation type="journal article" date="2014" name="Int. J. Syst. Evol. Microbiol.">
        <title>Complete genome sequence of Corynebacterium casei LMG S-19264T (=DSM 44701T), isolated from a smear-ripened cheese.</title>
        <authorList>
            <consortium name="US DOE Joint Genome Institute (JGI-PGF)"/>
            <person name="Walter F."/>
            <person name="Albersmeier A."/>
            <person name="Kalinowski J."/>
            <person name="Ruckert C."/>
        </authorList>
    </citation>
    <scope>NUCLEOTIDE SEQUENCE</scope>
    <source>
        <strain evidence="16">KCTC 23430</strain>
    </source>
</reference>
<evidence type="ECO:0000256" key="8">
    <source>
        <dbReference type="ARBA" id="ARBA00022692"/>
    </source>
</evidence>
<evidence type="ECO:0000256" key="5">
    <source>
        <dbReference type="ARBA" id="ARBA00022475"/>
    </source>
</evidence>
<feature type="transmembrane region" description="Helical" evidence="13">
    <location>
        <begin position="249"/>
        <end position="270"/>
    </location>
</feature>
<comment type="similarity">
    <text evidence="2 12">Belongs to the ABC-4 integral membrane protein family. FtsX subfamily.</text>
</comment>
<dbReference type="PANTHER" id="PTHR47755:SF1">
    <property type="entry name" value="CELL DIVISION PROTEIN FTSX"/>
    <property type="match status" value="1"/>
</dbReference>
<keyword evidence="8 13" id="KW-0812">Transmembrane</keyword>
<evidence type="ECO:0000256" key="9">
    <source>
        <dbReference type="ARBA" id="ARBA00022989"/>
    </source>
</evidence>
<feature type="transmembrane region" description="Helical" evidence="13">
    <location>
        <begin position="196"/>
        <end position="216"/>
    </location>
</feature>
<dbReference type="NCBIfam" id="TIGR00439">
    <property type="entry name" value="FtsX_Gneg"/>
    <property type="match status" value="1"/>
</dbReference>
<comment type="subcellular location">
    <subcellularLocation>
        <location evidence="1">Cell inner membrane</location>
        <topology evidence="1">Multi-pass membrane protein</topology>
    </subcellularLocation>
</comment>
<dbReference type="EMBL" id="BMYM01000002">
    <property type="protein sequence ID" value="GHD35094.1"/>
    <property type="molecule type" value="Genomic_DNA"/>
</dbReference>
<feature type="domain" description="ABC3 transporter permease C-terminal" evidence="14">
    <location>
        <begin position="200"/>
        <end position="316"/>
    </location>
</feature>
<protein>
    <recommendedName>
        <fullName evidence="4 12">Cell division protein FtsX</fullName>
    </recommendedName>
</protein>
<feature type="transmembrane region" description="Helical" evidence="13">
    <location>
        <begin position="290"/>
        <end position="314"/>
    </location>
</feature>
<evidence type="ECO:0000256" key="11">
    <source>
        <dbReference type="ARBA" id="ARBA00023306"/>
    </source>
</evidence>
<evidence type="ECO:0000256" key="7">
    <source>
        <dbReference type="ARBA" id="ARBA00022618"/>
    </source>
</evidence>
<comment type="subunit">
    <text evidence="3">Forms a membrane-associated complex with FtsE.</text>
</comment>
<keyword evidence="7 12" id="KW-0132">Cell division</keyword>
<dbReference type="AlphaFoldDB" id="A0A918XKG6"/>
<keyword evidence="17" id="KW-1185">Reference proteome</keyword>
<feature type="transmembrane region" description="Helical" evidence="13">
    <location>
        <begin position="49"/>
        <end position="69"/>
    </location>
</feature>
<evidence type="ECO:0000256" key="3">
    <source>
        <dbReference type="ARBA" id="ARBA00011160"/>
    </source>
</evidence>
<sequence>MSSRANNRREGAVQSTTSFSDRYKSWLQHHRLSAADSLSRVIDNPLSSLMTWLVVGIALALPVGLSVALDNAREVSSRLDSTARLSLFMADKTTAGDAAAYADALAERDDIADVVFLSRDDALTEFSQLSGFSDVLDSLDDNPLPHVILVEPASTDADDIAVLQAQVQADAQVAQAVLDMAWLQRLNRLMELSRRLVQALGALLLLGVVLILGNTIRLAIENRRDEIVITKLIGASNGFVRRPFLYTGLWFGVGGGVIAALLVAIALWFVDGPVQALASSYGSDFQLGGLGLMNSLNLVFFGGLLGLAGAWLAVSRHLGDIEPR</sequence>
<dbReference type="GO" id="GO:0051301">
    <property type="term" value="P:cell division"/>
    <property type="evidence" value="ECO:0007669"/>
    <property type="project" value="UniProtKB-KW"/>
</dbReference>
<evidence type="ECO:0000259" key="15">
    <source>
        <dbReference type="Pfam" id="PF18075"/>
    </source>
</evidence>
<evidence type="ECO:0000256" key="6">
    <source>
        <dbReference type="ARBA" id="ARBA00022519"/>
    </source>
</evidence>
<keyword evidence="9 13" id="KW-1133">Transmembrane helix</keyword>
<evidence type="ECO:0000256" key="2">
    <source>
        <dbReference type="ARBA" id="ARBA00007379"/>
    </source>
</evidence>
<evidence type="ECO:0000256" key="4">
    <source>
        <dbReference type="ARBA" id="ARBA00021907"/>
    </source>
</evidence>
<comment type="caution">
    <text evidence="16">The sequence shown here is derived from an EMBL/GenBank/DDBJ whole genome shotgun (WGS) entry which is preliminary data.</text>
</comment>
<evidence type="ECO:0000256" key="1">
    <source>
        <dbReference type="ARBA" id="ARBA00004429"/>
    </source>
</evidence>
<name>A0A918XKG6_9GAMM</name>
<dbReference type="GO" id="GO:0005886">
    <property type="term" value="C:plasma membrane"/>
    <property type="evidence" value="ECO:0007669"/>
    <property type="project" value="UniProtKB-SubCell"/>
</dbReference>
<dbReference type="Pfam" id="PF02687">
    <property type="entry name" value="FtsX"/>
    <property type="match status" value="1"/>
</dbReference>
<dbReference type="Pfam" id="PF18075">
    <property type="entry name" value="FtsX_ECD"/>
    <property type="match status" value="1"/>
</dbReference>
<accession>A0A918XKG6</accession>
<evidence type="ECO:0000256" key="10">
    <source>
        <dbReference type="ARBA" id="ARBA00023136"/>
    </source>
</evidence>
<evidence type="ECO:0000256" key="12">
    <source>
        <dbReference type="PIRNR" id="PIRNR003097"/>
    </source>
</evidence>
<dbReference type="InterPro" id="IPR047590">
    <property type="entry name" value="FtsX_proteobact-type"/>
</dbReference>
<dbReference type="Gene3D" id="3.30.70.3040">
    <property type="match status" value="1"/>
</dbReference>
<proteinExistence type="inferred from homology"/>
<dbReference type="Proteomes" id="UP000644693">
    <property type="component" value="Unassembled WGS sequence"/>
</dbReference>
<organism evidence="16 17">
    <name type="scientific">Parahalioglobus pacificus</name>
    <dbReference type="NCBI Taxonomy" id="930806"/>
    <lineage>
        <taxon>Bacteria</taxon>
        <taxon>Pseudomonadati</taxon>
        <taxon>Pseudomonadota</taxon>
        <taxon>Gammaproteobacteria</taxon>
        <taxon>Cellvibrionales</taxon>
        <taxon>Halieaceae</taxon>
        <taxon>Parahalioglobus</taxon>
    </lineage>
</organism>
<evidence type="ECO:0000256" key="13">
    <source>
        <dbReference type="SAM" id="Phobius"/>
    </source>
</evidence>
<evidence type="ECO:0000313" key="17">
    <source>
        <dbReference type="Proteomes" id="UP000644693"/>
    </source>
</evidence>
<comment type="function">
    <text evidence="12">Part of the ABC transporter FtsEX involved in cellular division.</text>
</comment>
<dbReference type="InterPro" id="IPR040690">
    <property type="entry name" value="FtsX_ECD"/>
</dbReference>
<evidence type="ECO:0000313" key="16">
    <source>
        <dbReference type="EMBL" id="GHD35094.1"/>
    </source>
</evidence>
<dbReference type="GO" id="GO:0032153">
    <property type="term" value="C:cell division site"/>
    <property type="evidence" value="ECO:0007669"/>
    <property type="project" value="TreeGrafter"/>
</dbReference>
<reference evidence="16" key="2">
    <citation type="submission" date="2020-09" db="EMBL/GenBank/DDBJ databases">
        <authorList>
            <person name="Sun Q."/>
            <person name="Kim S."/>
        </authorList>
    </citation>
    <scope>NUCLEOTIDE SEQUENCE</scope>
    <source>
        <strain evidence="16">KCTC 23430</strain>
    </source>
</reference>
<keyword evidence="5 12" id="KW-1003">Cell membrane</keyword>